<reference evidence="2" key="1">
    <citation type="submission" date="2021-02" db="EMBL/GenBank/DDBJ databases">
        <authorList>
            <person name="Nowell W R."/>
        </authorList>
    </citation>
    <scope>NUCLEOTIDE SEQUENCE</scope>
</reference>
<dbReference type="EMBL" id="CAJOBC010065506">
    <property type="protein sequence ID" value="CAF4224633.1"/>
    <property type="molecule type" value="Genomic_DNA"/>
</dbReference>
<dbReference type="InterPro" id="IPR013087">
    <property type="entry name" value="Znf_C2H2_type"/>
</dbReference>
<proteinExistence type="predicted"/>
<organism evidence="2 4">
    <name type="scientific">Didymodactylos carnosus</name>
    <dbReference type="NCBI Taxonomy" id="1234261"/>
    <lineage>
        <taxon>Eukaryota</taxon>
        <taxon>Metazoa</taxon>
        <taxon>Spiralia</taxon>
        <taxon>Gnathifera</taxon>
        <taxon>Rotifera</taxon>
        <taxon>Eurotatoria</taxon>
        <taxon>Bdelloidea</taxon>
        <taxon>Philodinida</taxon>
        <taxon>Philodinidae</taxon>
        <taxon>Didymodactylos</taxon>
    </lineage>
</organism>
<dbReference type="AlphaFoldDB" id="A0A815HJE2"/>
<gene>
    <name evidence="2" type="ORF">GPM918_LOCUS31006</name>
    <name evidence="3" type="ORF">SRO942_LOCUS31640</name>
</gene>
<evidence type="ECO:0000313" key="3">
    <source>
        <dbReference type="EMBL" id="CAF4224633.1"/>
    </source>
</evidence>
<feature type="domain" description="C2H2-type" evidence="1">
    <location>
        <begin position="6"/>
        <end position="27"/>
    </location>
</feature>
<dbReference type="SMART" id="SM00355">
    <property type="entry name" value="ZnF_C2H2"/>
    <property type="match status" value="2"/>
</dbReference>
<protein>
    <recommendedName>
        <fullName evidence="1">C2H2-type domain-containing protein</fullName>
    </recommendedName>
</protein>
<dbReference type="PROSITE" id="PS00028">
    <property type="entry name" value="ZINC_FINGER_C2H2_1"/>
    <property type="match status" value="1"/>
</dbReference>
<keyword evidence="4" id="KW-1185">Reference proteome</keyword>
<dbReference type="Proteomes" id="UP000681722">
    <property type="component" value="Unassembled WGS sequence"/>
</dbReference>
<dbReference type="Proteomes" id="UP000663829">
    <property type="component" value="Unassembled WGS sequence"/>
</dbReference>
<evidence type="ECO:0000313" key="2">
    <source>
        <dbReference type="EMBL" id="CAF1353012.1"/>
    </source>
</evidence>
<dbReference type="OrthoDB" id="10044445at2759"/>
<name>A0A815HJE2_9BILA</name>
<dbReference type="EMBL" id="CAJNOQ010015005">
    <property type="protein sequence ID" value="CAF1353012.1"/>
    <property type="molecule type" value="Genomic_DNA"/>
</dbReference>
<sequence length="386" mass="43825">MIITQCTICTNTVDGYEGYLRHIRICHGNDRNFCSICPACQSTFTYTNWQSFTRHVRKTHLSKPVFESLSSTNIFDDYHVSISNEFENQNVAQSSSSALPPDSLEEIRRLFIKMLLQVREGHILPGVVMNTVSSSCTSLLHSFMDGLLPELAMSTNDERAISHLQQVQRILCDVSRNEQTFISACEHYFGLVKPIELRLPTESKAYYVPITKVLQLLFGKDDFHEAVKMEKEKIEVFRRTDILYHYRCGELAKRHPVLSNKDKNCILIQLYVDDLGVVNPLMGRSSVHKLTAVYFSIDDLPRQHNSSLSVVHLVLLCLTKDIEEERNRHQLFSKLASDLNILENDGLTLSSDSTVTYFTLSTMCADNLAAHQLGGFMASFNSGKDV</sequence>
<evidence type="ECO:0000259" key="1">
    <source>
        <dbReference type="PROSITE" id="PS00028"/>
    </source>
</evidence>
<evidence type="ECO:0000313" key="4">
    <source>
        <dbReference type="Proteomes" id="UP000663829"/>
    </source>
</evidence>
<accession>A0A815HJE2</accession>
<comment type="caution">
    <text evidence="2">The sequence shown here is derived from an EMBL/GenBank/DDBJ whole genome shotgun (WGS) entry which is preliminary data.</text>
</comment>